<dbReference type="GO" id="GO:0034362">
    <property type="term" value="C:low-density lipoprotein particle"/>
    <property type="evidence" value="ECO:0007669"/>
    <property type="project" value="TreeGrafter"/>
</dbReference>
<dbReference type="GO" id="GO:0120020">
    <property type="term" value="F:cholesterol transfer activity"/>
    <property type="evidence" value="ECO:0007669"/>
    <property type="project" value="TreeGrafter"/>
</dbReference>
<evidence type="ECO:0000313" key="2">
    <source>
        <dbReference type="EMBL" id="KAK3516814.1"/>
    </source>
</evidence>
<keyword evidence="3" id="KW-1185">Reference proteome</keyword>
<organism evidence="2 3">
    <name type="scientific">Hemibagrus guttatus</name>
    <dbReference type="NCBI Taxonomy" id="175788"/>
    <lineage>
        <taxon>Eukaryota</taxon>
        <taxon>Metazoa</taxon>
        <taxon>Chordata</taxon>
        <taxon>Craniata</taxon>
        <taxon>Vertebrata</taxon>
        <taxon>Euteleostomi</taxon>
        <taxon>Actinopterygii</taxon>
        <taxon>Neopterygii</taxon>
        <taxon>Teleostei</taxon>
        <taxon>Ostariophysi</taxon>
        <taxon>Siluriformes</taxon>
        <taxon>Bagridae</taxon>
        <taxon>Hemibagrus</taxon>
    </lineage>
</organism>
<dbReference type="Gene3D" id="2.30.230.10">
    <property type="entry name" value="Lipovitellin, beta-sheet shell regions, chain A"/>
    <property type="match status" value="1"/>
</dbReference>
<evidence type="ECO:0000259" key="1">
    <source>
        <dbReference type="Pfam" id="PF09172"/>
    </source>
</evidence>
<sequence>ATRYKSFHKYEYFYESESLNTVNGAISGPKVNGKVRIEVPGTCHIIVHTMECTLSEVASVDADGNPIFVPNAGAETFKAQMEKNPLKVIVEGESDIKLFPEDGELTQHPKYQEREDVATDVTLNRDLPRCDQFRPIKDHTSPLAIITGMSEIAFMPSAGVEFVTEIGAHLPDYVHSVLEMHTNIYHESGMRAKVAMTRNQIKLTIPAPESPVKVLSVRKEYTVSADLQIPDYDIEAGIRISPADPSTKGKGTHSIQIELINKNIPQASLIGLAKIEAMKDALLLVQLLVPDLEADAKVTARLKREEELEIKLESDLKLFDTYSVQKLILKYGTHIADLPHTSVLPQILIWKLPRSHMGKRLRVPTLPDFKIPEKLFLNIEAGAKYHFGKHYYTITLPMPLGGKSSKDLNFPPALTTPNMDVPQLGLNIASIKVPLPEVFVPKTLTLSLPTLGKAELSGKLSSNLYDLEATVSAGRDSEENQGYSAKVGVNGSGPVDLLSLRIEGSALINGLMTNNLRAELNTVLNHKLIDAKISIAEEVQLME</sequence>
<dbReference type="GO" id="GO:0006642">
    <property type="term" value="P:triglyceride mobilization"/>
    <property type="evidence" value="ECO:0007669"/>
    <property type="project" value="TreeGrafter"/>
</dbReference>
<dbReference type="InterPro" id="IPR015255">
    <property type="entry name" value="Vitellinogen_open_b-sht"/>
</dbReference>
<proteinExistence type="predicted"/>
<dbReference type="InterPro" id="IPR015816">
    <property type="entry name" value="Vitellinogen_b-sht_N"/>
</dbReference>
<accession>A0AAE0QBF2</accession>
<feature type="domain" description="Vitellinogen open beta-sheet" evidence="1">
    <location>
        <begin position="152"/>
        <end position="216"/>
    </location>
</feature>
<gene>
    <name evidence="2" type="ORF">QTP70_023692</name>
</gene>
<comment type="caution">
    <text evidence="2">The sequence shown here is derived from an EMBL/GenBank/DDBJ whole genome shotgun (WGS) entry which is preliminary data.</text>
</comment>
<dbReference type="AlphaFoldDB" id="A0AAE0QBF2"/>
<dbReference type="GO" id="GO:0034361">
    <property type="term" value="C:very-low-density lipoprotein particle"/>
    <property type="evidence" value="ECO:0007669"/>
    <property type="project" value="TreeGrafter"/>
</dbReference>
<dbReference type="Proteomes" id="UP001274896">
    <property type="component" value="Unassembled WGS sequence"/>
</dbReference>
<dbReference type="InterPro" id="IPR015819">
    <property type="entry name" value="Lipid_transp_b-sht_shell"/>
</dbReference>
<feature type="non-terminal residue" evidence="2">
    <location>
        <position position="1"/>
    </location>
</feature>
<dbReference type="GO" id="GO:0050750">
    <property type="term" value="F:low-density lipoprotein particle receptor binding"/>
    <property type="evidence" value="ECO:0007669"/>
    <property type="project" value="TreeGrafter"/>
</dbReference>
<dbReference type="SUPFAM" id="SSF56968">
    <property type="entry name" value="Lipovitellin-phosvitin complex, beta-sheet shell regions"/>
    <property type="match status" value="2"/>
</dbReference>
<protein>
    <recommendedName>
        <fullName evidence="1">Vitellinogen open beta-sheet domain-containing protein</fullName>
    </recommendedName>
</protein>
<reference evidence="2" key="1">
    <citation type="submission" date="2023-06" db="EMBL/GenBank/DDBJ databases">
        <title>Male Hemibagrus guttatus genome.</title>
        <authorList>
            <person name="Bian C."/>
        </authorList>
    </citation>
    <scope>NUCLEOTIDE SEQUENCE</scope>
    <source>
        <strain evidence="2">Male_cb2023</strain>
        <tissue evidence="2">Muscle</tissue>
    </source>
</reference>
<name>A0AAE0QBF2_9TELE</name>
<dbReference type="GO" id="GO:0034359">
    <property type="term" value="C:mature chylomicron"/>
    <property type="evidence" value="ECO:0007669"/>
    <property type="project" value="TreeGrafter"/>
</dbReference>
<dbReference type="InterPro" id="IPR052418">
    <property type="entry name" value="Apolipoprotein_B"/>
</dbReference>
<dbReference type="EMBL" id="JAUCMX010000019">
    <property type="protein sequence ID" value="KAK3516814.1"/>
    <property type="molecule type" value="Genomic_DNA"/>
</dbReference>
<dbReference type="GO" id="GO:0030301">
    <property type="term" value="P:cholesterol transport"/>
    <property type="evidence" value="ECO:0007669"/>
    <property type="project" value="TreeGrafter"/>
</dbReference>
<dbReference type="GO" id="GO:0042953">
    <property type="term" value="P:lipoprotein transport"/>
    <property type="evidence" value="ECO:0007669"/>
    <property type="project" value="TreeGrafter"/>
</dbReference>
<dbReference type="GO" id="GO:0042632">
    <property type="term" value="P:cholesterol homeostasis"/>
    <property type="evidence" value="ECO:0007669"/>
    <property type="project" value="TreeGrafter"/>
</dbReference>
<dbReference type="Pfam" id="PF09172">
    <property type="entry name" value="Vit_open_b-sht"/>
    <property type="match status" value="1"/>
</dbReference>
<dbReference type="PANTHER" id="PTHR13769">
    <property type="entry name" value="APOLIPOPROTEIN B"/>
    <property type="match status" value="1"/>
</dbReference>
<dbReference type="PANTHER" id="PTHR13769:SF5">
    <property type="entry name" value="APOLIPOPROTEIN B-100-RELATED"/>
    <property type="match status" value="1"/>
</dbReference>
<evidence type="ECO:0000313" key="3">
    <source>
        <dbReference type="Proteomes" id="UP001274896"/>
    </source>
</evidence>